<evidence type="ECO:0000313" key="3">
    <source>
        <dbReference type="WBParaSite" id="GPUH_0000265801-mRNA-1"/>
    </source>
</evidence>
<dbReference type="OrthoDB" id="5814278at2759"/>
<dbReference type="EMBL" id="UYRT01004130">
    <property type="protein sequence ID" value="VDK35658.1"/>
    <property type="molecule type" value="Genomic_DNA"/>
</dbReference>
<proteinExistence type="predicted"/>
<evidence type="ECO:0000313" key="1">
    <source>
        <dbReference type="EMBL" id="VDK35658.1"/>
    </source>
</evidence>
<dbReference type="AlphaFoldDB" id="A0A183D1R2"/>
<organism evidence="3">
    <name type="scientific">Gongylonema pulchrum</name>
    <dbReference type="NCBI Taxonomy" id="637853"/>
    <lineage>
        <taxon>Eukaryota</taxon>
        <taxon>Metazoa</taxon>
        <taxon>Ecdysozoa</taxon>
        <taxon>Nematoda</taxon>
        <taxon>Chromadorea</taxon>
        <taxon>Rhabditida</taxon>
        <taxon>Spirurina</taxon>
        <taxon>Spiruromorpha</taxon>
        <taxon>Spiruroidea</taxon>
        <taxon>Gongylonematidae</taxon>
        <taxon>Gongylonema</taxon>
    </lineage>
</organism>
<reference evidence="3" key="1">
    <citation type="submission" date="2016-06" db="UniProtKB">
        <authorList>
            <consortium name="WormBaseParasite"/>
        </authorList>
    </citation>
    <scope>IDENTIFICATION</scope>
</reference>
<sequence>MRSLVPDEADWTDYKKRLRTARWKCTKTDMGIDYCSRAMMGCYRFRYGNAFEHRFVSHLPSGCISNIDQKKLEKFPYLALCTKLKKDGFARKCFDTGERNKQSRAPLILCCCNLNEYDDCPIQATVPEIGYFLNITH</sequence>
<dbReference type="WBParaSite" id="GPUH_0000265801-mRNA-1">
    <property type="protein sequence ID" value="GPUH_0000265801-mRNA-1"/>
    <property type="gene ID" value="GPUH_0000265801"/>
</dbReference>
<gene>
    <name evidence="1" type="ORF">GPUH_LOCUS2653</name>
</gene>
<accession>A0A183D1R2</accession>
<protein>
    <submittedName>
        <fullName evidence="1 3">Uncharacterized protein</fullName>
    </submittedName>
</protein>
<name>A0A183D1R2_9BILA</name>
<evidence type="ECO:0000313" key="2">
    <source>
        <dbReference type="Proteomes" id="UP000271098"/>
    </source>
</evidence>
<reference evidence="1 2" key="2">
    <citation type="submission" date="2018-11" db="EMBL/GenBank/DDBJ databases">
        <authorList>
            <consortium name="Pathogen Informatics"/>
        </authorList>
    </citation>
    <scope>NUCLEOTIDE SEQUENCE [LARGE SCALE GENOMIC DNA]</scope>
</reference>
<keyword evidence="2" id="KW-1185">Reference proteome</keyword>
<dbReference type="Proteomes" id="UP000271098">
    <property type="component" value="Unassembled WGS sequence"/>
</dbReference>